<dbReference type="GO" id="GO:0005524">
    <property type="term" value="F:ATP binding"/>
    <property type="evidence" value="ECO:0007669"/>
    <property type="project" value="UniProtKB-KW"/>
</dbReference>
<proteinExistence type="predicted"/>
<evidence type="ECO:0000256" key="2">
    <source>
        <dbReference type="ARBA" id="ARBA00022801"/>
    </source>
</evidence>
<dbReference type="GO" id="GO:0006310">
    <property type="term" value="P:DNA recombination"/>
    <property type="evidence" value="ECO:0007669"/>
    <property type="project" value="InterPro"/>
</dbReference>
<evidence type="ECO:0000256" key="4">
    <source>
        <dbReference type="ARBA" id="ARBA00022840"/>
    </source>
</evidence>
<evidence type="ECO:0000259" key="6">
    <source>
        <dbReference type="PROSITE" id="PS51194"/>
    </source>
</evidence>
<dbReference type="PROSITE" id="PS51194">
    <property type="entry name" value="HELICASE_CTER"/>
    <property type="match status" value="1"/>
</dbReference>
<keyword evidence="1" id="KW-0547">Nucleotide-binding</keyword>
<comment type="caution">
    <text evidence="7">The sequence shown here is derived from an EMBL/GenBank/DDBJ whole genome shotgun (WGS) entry which is preliminary data.</text>
</comment>
<dbReference type="Pfam" id="PF00271">
    <property type="entry name" value="Helicase_C"/>
    <property type="match status" value="1"/>
</dbReference>
<evidence type="ECO:0000256" key="3">
    <source>
        <dbReference type="ARBA" id="ARBA00022806"/>
    </source>
</evidence>
<dbReference type="InterPro" id="IPR011545">
    <property type="entry name" value="DEAD/DEAH_box_helicase_dom"/>
</dbReference>
<dbReference type="GO" id="GO:0005737">
    <property type="term" value="C:cytoplasm"/>
    <property type="evidence" value="ECO:0007669"/>
    <property type="project" value="TreeGrafter"/>
</dbReference>
<dbReference type="InterPro" id="IPR027417">
    <property type="entry name" value="P-loop_NTPase"/>
</dbReference>
<name>A0A372LH05_9BACI</name>
<dbReference type="GO" id="GO:0043590">
    <property type="term" value="C:bacterial nucleoid"/>
    <property type="evidence" value="ECO:0007669"/>
    <property type="project" value="TreeGrafter"/>
</dbReference>
<keyword evidence="2" id="KW-0378">Hydrolase</keyword>
<dbReference type="GO" id="GO:0006281">
    <property type="term" value="P:DNA repair"/>
    <property type="evidence" value="ECO:0007669"/>
    <property type="project" value="TreeGrafter"/>
</dbReference>
<evidence type="ECO:0000256" key="1">
    <source>
        <dbReference type="ARBA" id="ARBA00022741"/>
    </source>
</evidence>
<dbReference type="InterPro" id="IPR004589">
    <property type="entry name" value="DNA_helicase_ATP-dep_RecQ"/>
</dbReference>
<keyword evidence="3 7" id="KW-0347">Helicase</keyword>
<dbReference type="PANTHER" id="PTHR13710:SF84">
    <property type="entry name" value="ATP-DEPENDENT DNA HELICASE RECS-RELATED"/>
    <property type="match status" value="1"/>
</dbReference>
<evidence type="ECO:0000313" key="8">
    <source>
        <dbReference type="Proteomes" id="UP000262939"/>
    </source>
</evidence>
<reference evidence="7 8" key="1">
    <citation type="submission" date="2018-08" db="EMBL/GenBank/DDBJ databases">
        <title>Bacillus chawlae sp. nov., Bacillus glennii sp. nov., and Bacillus saganii sp. nov. Isolated from the Vehicle Assembly Building at Kennedy Space Center where the Viking Spacecraft were Assembled.</title>
        <authorList>
            <person name="Seuylemezian A."/>
            <person name="Vaishampayan P."/>
        </authorList>
    </citation>
    <scope>NUCLEOTIDE SEQUENCE [LARGE SCALE GENOMIC DNA]</scope>
    <source>
        <strain evidence="7 8">V44-8</strain>
    </source>
</reference>
<dbReference type="GO" id="GO:0009378">
    <property type="term" value="F:four-way junction helicase activity"/>
    <property type="evidence" value="ECO:0007669"/>
    <property type="project" value="TreeGrafter"/>
</dbReference>
<protein>
    <submittedName>
        <fullName evidence="7">ATP-dependent DNA helicase RecQ</fullName>
    </submittedName>
</protein>
<dbReference type="Pfam" id="PF00270">
    <property type="entry name" value="DEAD"/>
    <property type="match status" value="1"/>
</dbReference>
<dbReference type="InterPro" id="IPR014001">
    <property type="entry name" value="Helicase_ATP-bd"/>
</dbReference>
<feature type="domain" description="Helicase C-terminal" evidence="6">
    <location>
        <begin position="214"/>
        <end position="368"/>
    </location>
</feature>
<gene>
    <name evidence="7" type="ORF">D0466_06740</name>
</gene>
<feature type="domain" description="Helicase ATP-binding" evidence="5">
    <location>
        <begin position="23"/>
        <end position="190"/>
    </location>
</feature>
<dbReference type="GO" id="GO:0043138">
    <property type="term" value="F:3'-5' DNA helicase activity"/>
    <property type="evidence" value="ECO:0007669"/>
    <property type="project" value="TreeGrafter"/>
</dbReference>
<dbReference type="SMART" id="SM00490">
    <property type="entry name" value="HELICc"/>
    <property type="match status" value="1"/>
</dbReference>
<dbReference type="CDD" id="cd17920">
    <property type="entry name" value="DEXHc_RecQ"/>
    <property type="match status" value="1"/>
</dbReference>
<dbReference type="PANTHER" id="PTHR13710">
    <property type="entry name" value="DNA HELICASE RECQ FAMILY MEMBER"/>
    <property type="match status" value="1"/>
</dbReference>
<dbReference type="OrthoDB" id="9763310at2"/>
<dbReference type="NCBIfam" id="TIGR00614">
    <property type="entry name" value="recQ_fam"/>
    <property type="match status" value="1"/>
</dbReference>
<keyword evidence="4" id="KW-0067">ATP-binding</keyword>
<evidence type="ECO:0000313" key="7">
    <source>
        <dbReference type="EMBL" id="RFU65571.1"/>
    </source>
</evidence>
<accession>A0A372LH05</accession>
<dbReference type="EMBL" id="QVTD01000003">
    <property type="protein sequence ID" value="RFU65571.1"/>
    <property type="molecule type" value="Genomic_DNA"/>
</dbReference>
<organism evidence="7 8">
    <name type="scientific">Peribacillus glennii</name>
    <dbReference type="NCBI Taxonomy" id="2303991"/>
    <lineage>
        <taxon>Bacteria</taxon>
        <taxon>Bacillati</taxon>
        <taxon>Bacillota</taxon>
        <taxon>Bacilli</taxon>
        <taxon>Bacillales</taxon>
        <taxon>Bacillaceae</taxon>
        <taxon>Peribacillus</taxon>
    </lineage>
</organism>
<dbReference type="InterPro" id="IPR001650">
    <property type="entry name" value="Helicase_C-like"/>
</dbReference>
<dbReference type="SUPFAM" id="SSF52540">
    <property type="entry name" value="P-loop containing nucleoside triphosphate hydrolases"/>
    <property type="match status" value="1"/>
</dbReference>
<evidence type="ECO:0000259" key="5">
    <source>
        <dbReference type="PROSITE" id="PS51192"/>
    </source>
</evidence>
<dbReference type="Gene3D" id="3.40.50.300">
    <property type="entry name" value="P-loop containing nucleotide triphosphate hydrolases"/>
    <property type="match status" value="2"/>
</dbReference>
<dbReference type="AlphaFoldDB" id="A0A372LH05"/>
<dbReference type="SMART" id="SM00487">
    <property type="entry name" value="DEXDc"/>
    <property type="match status" value="1"/>
</dbReference>
<dbReference type="GO" id="GO:0016787">
    <property type="term" value="F:hydrolase activity"/>
    <property type="evidence" value="ECO:0007669"/>
    <property type="project" value="UniProtKB-KW"/>
</dbReference>
<dbReference type="GO" id="GO:0003676">
    <property type="term" value="F:nucleic acid binding"/>
    <property type="evidence" value="ECO:0007669"/>
    <property type="project" value="InterPro"/>
</dbReference>
<dbReference type="RefSeq" id="WP_117321745.1">
    <property type="nucleotide sequence ID" value="NZ_QVTD01000003.1"/>
</dbReference>
<dbReference type="PROSITE" id="PS51192">
    <property type="entry name" value="HELICASE_ATP_BIND_1"/>
    <property type="match status" value="1"/>
</dbReference>
<keyword evidence="8" id="KW-1185">Reference proteome</keyword>
<sequence length="505" mass="57539">MLEESLYEHFGFTTFRPGQKEIIASLLDGHNTLGMLPTGSGKSLCYQLTAYLLQKPVVIVSPLLSLMQDQAEQLRLMGEKSVLALNSFLDPRQKRASLQHIKKYRFIFLSPEMLAGESVIRALKDLDIGLFVIDEAHCISQWGYDFRPDYLSLGHVRKKLSNPLTLALTATATKEVREDIEKQLCLDYVRQITSSVDRGNIALAVETLQGHEGKLHRLLELAREIDGPGIVYFSSKKAAEHTAIYLKEHGIENVAFYHGGMEQEQRIIIQRQFLNGQLRIICSTSAFGMGVNKEDVRFVVHFHLPSGMEAYVQEIGRAGRDGKQSVAIILYSEGDEGLPLHLFEQELPTEVQLEGIFSYLNFETVILGKVPEAVEETIIRQFSLNETQWRFIKHFIRLNIQKYTGTQLKDAMKRYVAERREYKTEKLHLFFRWLGSNGCLRNGLLRYFDEEPAPRNTQCCTNCGLSRGFTEKLQVKESGKAADSYTGWKQELAKILLKAEDSHEK</sequence>
<dbReference type="GO" id="GO:0030894">
    <property type="term" value="C:replisome"/>
    <property type="evidence" value="ECO:0007669"/>
    <property type="project" value="TreeGrafter"/>
</dbReference>
<dbReference type="Proteomes" id="UP000262939">
    <property type="component" value="Unassembled WGS sequence"/>
</dbReference>